<dbReference type="AlphaFoldDB" id="A0AA45QS15"/>
<comment type="subcellular location">
    <subcellularLocation>
        <location evidence="2">Cytoplasm</location>
    </subcellularLocation>
</comment>
<keyword evidence="5" id="KW-1185">Reference proteome</keyword>
<evidence type="ECO:0000256" key="1">
    <source>
        <dbReference type="ARBA" id="ARBA00008791"/>
    </source>
</evidence>
<dbReference type="PRINTS" id="PR01438">
    <property type="entry name" value="UNVRSLSTRESS"/>
</dbReference>
<proteinExistence type="inferred from homology"/>
<protein>
    <recommendedName>
        <fullName evidence="2">Universal stress protein</fullName>
    </recommendedName>
</protein>
<keyword evidence="2" id="KW-0963">Cytoplasm</keyword>
<comment type="similarity">
    <text evidence="1 2">Belongs to the universal stress protein A family.</text>
</comment>
<organism evidence="4 5">
    <name type="scientific">Lactococcus taiwanensis</name>
    <dbReference type="NCBI Taxonomy" id="1151742"/>
    <lineage>
        <taxon>Bacteria</taxon>
        <taxon>Bacillati</taxon>
        <taxon>Bacillota</taxon>
        <taxon>Bacilli</taxon>
        <taxon>Lactobacillales</taxon>
        <taxon>Streptococcaceae</taxon>
        <taxon>Lactococcus</taxon>
    </lineage>
</organism>
<reference evidence="4 5" key="1">
    <citation type="submission" date="2021-02" db="EMBL/GenBank/DDBJ databases">
        <title>Complete genome sequence of Lactococcus lactis strain K_LL004.</title>
        <authorList>
            <person name="Kim H.B."/>
        </authorList>
    </citation>
    <scope>NUCLEOTIDE SEQUENCE [LARGE SCALE GENOMIC DNA]</scope>
    <source>
        <strain evidence="4 5">K_LL004</strain>
    </source>
</reference>
<evidence type="ECO:0000256" key="2">
    <source>
        <dbReference type="PIRNR" id="PIRNR006276"/>
    </source>
</evidence>
<gene>
    <name evidence="4" type="ORF">JW886_04705</name>
</gene>
<dbReference type="Gene3D" id="3.40.50.620">
    <property type="entry name" value="HUPs"/>
    <property type="match status" value="1"/>
</dbReference>
<dbReference type="SUPFAM" id="SSF52402">
    <property type="entry name" value="Adenine nucleotide alpha hydrolases-like"/>
    <property type="match status" value="1"/>
</dbReference>
<sequence>MKKEYKNIMVAVDGSEQSYNAVQEAVEVTKRNGGKLQIVTVKDNKRYYGMAGAGFVETPGLDQMAQEILNEASRLVGDKVEVTLQELSGTPKYRIVSFAEEHNIDLIVIGSTGAGVIDKLMLGSTTQYVVSHAPCNVMVIK</sequence>
<dbReference type="EMBL" id="CP070872">
    <property type="protein sequence ID" value="QSE77548.1"/>
    <property type="molecule type" value="Genomic_DNA"/>
</dbReference>
<dbReference type="PANTHER" id="PTHR46268">
    <property type="entry name" value="STRESS RESPONSE PROTEIN NHAX"/>
    <property type="match status" value="1"/>
</dbReference>
<dbReference type="InterPro" id="IPR006015">
    <property type="entry name" value="Universal_stress_UspA"/>
</dbReference>
<dbReference type="GO" id="GO:0005737">
    <property type="term" value="C:cytoplasm"/>
    <property type="evidence" value="ECO:0007669"/>
    <property type="project" value="UniProtKB-SubCell"/>
</dbReference>
<dbReference type="InterPro" id="IPR014729">
    <property type="entry name" value="Rossmann-like_a/b/a_fold"/>
</dbReference>
<dbReference type="Proteomes" id="UP000663608">
    <property type="component" value="Chromosome"/>
</dbReference>
<dbReference type="KEGG" id="lti:JW886_04705"/>
<evidence type="ECO:0000259" key="3">
    <source>
        <dbReference type="Pfam" id="PF00582"/>
    </source>
</evidence>
<dbReference type="Pfam" id="PF00582">
    <property type="entry name" value="Usp"/>
    <property type="match status" value="1"/>
</dbReference>
<dbReference type="PIRSF" id="PIRSF006276">
    <property type="entry name" value="UspA"/>
    <property type="match status" value="1"/>
</dbReference>
<evidence type="ECO:0000313" key="4">
    <source>
        <dbReference type="EMBL" id="QSE77548.1"/>
    </source>
</evidence>
<feature type="domain" description="UspA" evidence="3">
    <location>
        <begin position="4"/>
        <end position="141"/>
    </location>
</feature>
<dbReference type="PANTHER" id="PTHR46268:SF6">
    <property type="entry name" value="UNIVERSAL STRESS PROTEIN UP12"/>
    <property type="match status" value="1"/>
</dbReference>
<dbReference type="RefSeq" id="WP_075524519.1">
    <property type="nucleotide sequence ID" value="NZ_BNDT01000001.1"/>
</dbReference>
<dbReference type="CDD" id="cd00293">
    <property type="entry name" value="USP-like"/>
    <property type="match status" value="1"/>
</dbReference>
<evidence type="ECO:0000313" key="5">
    <source>
        <dbReference type="Proteomes" id="UP000663608"/>
    </source>
</evidence>
<accession>A0AA45QS15</accession>
<dbReference type="InterPro" id="IPR006016">
    <property type="entry name" value="UspA"/>
</dbReference>
<name>A0AA45QS15_9LACT</name>